<sequence>MTSRAARPPGSPGPDRRAFLRGGLGLGAAAALAPALASCGSPGADSGALSFWSFNGGAPQQDPFTQQQSQWYLDIIADWNAANEQQVAAQYVPLPVYNNGSKLPTAFAAGDGPDLFVISPGDFLRYYNGGVLQDLTPHISDEALDDFLPGVLDTRSVGGRVYALPFEVEPIAMFYSVPALEAAGLSEGDLPETWEELLDVGDRLRSAGQAGIALESEPGYYQNFVWYPLLWQTGGDVVTSEGEVVFDSPAAAKALGLWKEMVESGISPRRNPAAGDAVTGFTQGLASMWHRGIWTVKEMESAAPDFEYGVIRLPIPEGGEYVTSLGGWAFAANSRGRNPEAAARFCAESLASMSDASIDRLTDWSIGVKTDIPPRRSSLERADAAGGYDNPVMKAFREEIYPGGRSEPRFPPPVYKAVSDAIQSCMLGGGDPALEAERAAETIDAFMLTYEGAELL</sequence>
<keyword evidence="1" id="KW-0813">Transport</keyword>
<name>A0A852TZZ3_9ACTN</name>
<dbReference type="CDD" id="cd13585">
    <property type="entry name" value="PBP2_TMBP_like"/>
    <property type="match status" value="1"/>
</dbReference>
<dbReference type="SUPFAM" id="SSF53850">
    <property type="entry name" value="Periplasmic binding protein-like II"/>
    <property type="match status" value="1"/>
</dbReference>
<keyword evidence="2" id="KW-1185">Reference proteome</keyword>
<dbReference type="PANTHER" id="PTHR43649:SF12">
    <property type="entry name" value="DIACETYLCHITOBIOSE BINDING PROTEIN DASA"/>
    <property type="match status" value="1"/>
</dbReference>
<dbReference type="InterPro" id="IPR006059">
    <property type="entry name" value="SBP"/>
</dbReference>
<reference evidence="1 2" key="1">
    <citation type="submission" date="2020-07" db="EMBL/GenBank/DDBJ databases">
        <title>Sequencing the genomes of 1000 actinobacteria strains.</title>
        <authorList>
            <person name="Klenk H.-P."/>
        </authorList>
    </citation>
    <scope>NUCLEOTIDE SEQUENCE [LARGE SCALE GENOMIC DNA]</scope>
    <source>
        <strain evidence="1 2">CXB654</strain>
    </source>
</reference>
<protein>
    <submittedName>
        <fullName evidence="1">Multiple sugar transport system substrate-binding protein</fullName>
    </submittedName>
</protein>
<gene>
    <name evidence="1" type="ORF">HDA32_005266</name>
</gene>
<comment type="caution">
    <text evidence="1">The sequence shown here is derived from an EMBL/GenBank/DDBJ whole genome shotgun (WGS) entry which is preliminary data.</text>
</comment>
<dbReference type="Pfam" id="PF01547">
    <property type="entry name" value="SBP_bac_1"/>
    <property type="match status" value="1"/>
</dbReference>
<accession>A0A852TZZ3</accession>
<proteinExistence type="predicted"/>
<organism evidence="1 2">
    <name type="scientific">Spinactinospora alkalitolerans</name>
    <dbReference type="NCBI Taxonomy" id="687207"/>
    <lineage>
        <taxon>Bacteria</taxon>
        <taxon>Bacillati</taxon>
        <taxon>Actinomycetota</taxon>
        <taxon>Actinomycetes</taxon>
        <taxon>Streptosporangiales</taxon>
        <taxon>Nocardiopsidaceae</taxon>
        <taxon>Spinactinospora</taxon>
    </lineage>
</organism>
<keyword evidence="1" id="KW-0762">Sugar transport</keyword>
<dbReference type="PROSITE" id="PS51318">
    <property type="entry name" value="TAT"/>
    <property type="match status" value="1"/>
</dbReference>
<evidence type="ECO:0000313" key="1">
    <source>
        <dbReference type="EMBL" id="NYE50146.1"/>
    </source>
</evidence>
<dbReference type="PANTHER" id="PTHR43649">
    <property type="entry name" value="ARABINOSE-BINDING PROTEIN-RELATED"/>
    <property type="match status" value="1"/>
</dbReference>
<dbReference type="RefSeq" id="WP_179645676.1">
    <property type="nucleotide sequence ID" value="NZ_BAAAYY010000014.1"/>
</dbReference>
<dbReference type="EMBL" id="JACCCC010000001">
    <property type="protein sequence ID" value="NYE50146.1"/>
    <property type="molecule type" value="Genomic_DNA"/>
</dbReference>
<dbReference type="AlphaFoldDB" id="A0A852TZZ3"/>
<evidence type="ECO:0000313" key="2">
    <source>
        <dbReference type="Proteomes" id="UP000589036"/>
    </source>
</evidence>
<dbReference type="Proteomes" id="UP000589036">
    <property type="component" value="Unassembled WGS sequence"/>
</dbReference>
<dbReference type="InterPro" id="IPR006311">
    <property type="entry name" value="TAT_signal"/>
</dbReference>
<dbReference type="InterPro" id="IPR050490">
    <property type="entry name" value="Bact_solute-bd_prot1"/>
</dbReference>
<dbReference type="Gene3D" id="3.40.190.10">
    <property type="entry name" value="Periplasmic binding protein-like II"/>
    <property type="match status" value="1"/>
</dbReference>